<dbReference type="InterPro" id="IPR051932">
    <property type="entry name" value="Bact_StressResp_Reg"/>
</dbReference>
<dbReference type="PANTHER" id="PTHR33745">
    <property type="entry name" value="RSBT ANTAGONIST PROTEIN RSBS-RELATED"/>
    <property type="match status" value="1"/>
</dbReference>
<gene>
    <name evidence="2" type="ORF">P9271_01310</name>
</gene>
<evidence type="ECO:0000259" key="1">
    <source>
        <dbReference type="PROSITE" id="PS50801"/>
    </source>
</evidence>
<evidence type="ECO:0000313" key="3">
    <source>
        <dbReference type="Proteomes" id="UP001342826"/>
    </source>
</evidence>
<comment type="caution">
    <text evidence="2">The sequence shown here is derived from an EMBL/GenBank/DDBJ whole genome shotgun (WGS) entry which is preliminary data.</text>
</comment>
<dbReference type="EMBL" id="JARTFS010000001">
    <property type="protein sequence ID" value="MED4400000.1"/>
    <property type="molecule type" value="Genomic_DNA"/>
</dbReference>
<proteinExistence type="predicted"/>
<evidence type="ECO:0000313" key="2">
    <source>
        <dbReference type="EMBL" id="MED4400000.1"/>
    </source>
</evidence>
<dbReference type="PANTHER" id="PTHR33745:SF8">
    <property type="entry name" value="BLUE-LIGHT PHOTORECEPTOR"/>
    <property type="match status" value="1"/>
</dbReference>
<organism evidence="2 3">
    <name type="scientific">Metabacillus fastidiosus</name>
    <dbReference type="NCBI Taxonomy" id="1458"/>
    <lineage>
        <taxon>Bacteria</taxon>
        <taxon>Bacillati</taxon>
        <taxon>Bacillota</taxon>
        <taxon>Bacilli</taxon>
        <taxon>Bacillales</taxon>
        <taxon>Bacillaceae</taxon>
        <taxon>Metabacillus</taxon>
    </lineage>
</organism>
<dbReference type="Pfam" id="PF01740">
    <property type="entry name" value="STAS"/>
    <property type="match status" value="1"/>
</dbReference>
<dbReference type="GeneID" id="301141149"/>
<sequence>MQSFENFSNYISGNTENLSTEVVEAVLFRMKLNIPEWEKEQALSLYTALFGFFGKSLVDGDENTVPDELINWSKQNAAMQMTNNGKISEIVVRYPVTRDVLTEILTRISIELKLSIEENAFIIKRINNMLDVSLNETVFAFERFSDQFKEETQKELAKLSAPIVPVKDGIVVLPLVGDMNCYRLSHIIDHVIPKIAELNVDHVIADFSGIFTINEEVAQHLHQIGSTIGLMGIHFITTGLRPELAQAIVQRGINYEGDSFATVKQALESIK</sequence>
<protein>
    <submittedName>
        <fullName evidence="2">STAS domain-containing protein</fullName>
    </submittedName>
</protein>
<dbReference type="Proteomes" id="UP001342826">
    <property type="component" value="Unassembled WGS sequence"/>
</dbReference>
<dbReference type="PROSITE" id="PS50801">
    <property type="entry name" value="STAS"/>
    <property type="match status" value="1"/>
</dbReference>
<name>A0ABU6NSY0_9BACI</name>
<dbReference type="SUPFAM" id="SSF52091">
    <property type="entry name" value="SpoIIaa-like"/>
    <property type="match status" value="1"/>
</dbReference>
<reference evidence="2 3" key="1">
    <citation type="submission" date="2023-03" db="EMBL/GenBank/DDBJ databases">
        <title>Bacillus Genome Sequencing.</title>
        <authorList>
            <person name="Dunlap C."/>
        </authorList>
    </citation>
    <scope>NUCLEOTIDE SEQUENCE [LARGE SCALE GENOMIC DNA]</scope>
    <source>
        <strain evidence="2 3">NRS-1717</strain>
    </source>
</reference>
<dbReference type="Gene3D" id="3.30.750.24">
    <property type="entry name" value="STAS domain"/>
    <property type="match status" value="1"/>
</dbReference>
<dbReference type="InterPro" id="IPR036513">
    <property type="entry name" value="STAS_dom_sf"/>
</dbReference>
<dbReference type="RefSeq" id="WP_066229433.1">
    <property type="nucleotide sequence ID" value="NZ_JARTFQ010000005.1"/>
</dbReference>
<dbReference type="InterPro" id="IPR002645">
    <property type="entry name" value="STAS_dom"/>
</dbReference>
<feature type="domain" description="STAS" evidence="1">
    <location>
        <begin position="160"/>
        <end position="270"/>
    </location>
</feature>
<accession>A0ABU6NSY0</accession>
<dbReference type="CDD" id="cd07041">
    <property type="entry name" value="STAS_RsbR_RsbS_like"/>
    <property type="match status" value="1"/>
</dbReference>
<keyword evidence="3" id="KW-1185">Reference proteome</keyword>